<dbReference type="InterPro" id="IPR001138">
    <property type="entry name" value="Zn2Cys6_DnaBD"/>
</dbReference>
<accession>A0A1L7XHU1</accession>
<evidence type="ECO:0000259" key="4">
    <source>
        <dbReference type="PROSITE" id="PS50048"/>
    </source>
</evidence>
<dbReference type="PANTHER" id="PTHR37534:SF2">
    <property type="entry name" value="N-ACETYLTRANSFERASE DOMAIN-CONTAINING PROTEIN"/>
    <property type="match status" value="1"/>
</dbReference>
<reference evidence="5 6" key="1">
    <citation type="submission" date="2016-03" db="EMBL/GenBank/DDBJ databases">
        <authorList>
            <person name="Ploux O."/>
        </authorList>
    </citation>
    <scope>NUCLEOTIDE SEQUENCE [LARGE SCALE GENOMIC DNA]</scope>
    <source>
        <strain evidence="5 6">UAMH 11012</strain>
    </source>
</reference>
<dbReference type="InterPro" id="IPR036864">
    <property type="entry name" value="Zn2-C6_fun-type_DNA-bd_sf"/>
</dbReference>
<dbReference type="OrthoDB" id="4525710at2759"/>
<evidence type="ECO:0000313" key="5">
    <source>
        <dbReference type="EMBL" id="CZR64610.1"/>
    </source>
</evidence>
<dbReference type="STRING" id="576137.A0A1L7XHU1"/>
<dbReference type="Pfam" id="PF11951">
    <property type="entry name" value="Fungal_trans_2"/>
    <property type="match status" value="1"/>
</dbReference>
<dbReference type="Proteomes" id="UP000184330">
    <property type="component" value="Unassembled WGS sequence"/>
</dbReference>
<dbReference type="InterPro" id="IPR021858">
    <property type="entry name" value="Fun_TF"/>
</dbReference>
<dbReference type="PROSITE" id="PS50048">
    <property type="entry name" value="ZN2_CY6_FUNGAL_2"/>
    <property type="match status" value="1"/>
</dbReference>
<dbReference type="AlphaFoldDB" id="A0A1L7XHU1"/>
<dbReference type="SMART" id="SM00066">
    <property type="entry name" value="GAL4"/>
    <property type="match status" value="1"/>
</dbReference>
<dbReference type="GO" id="GO:0000981">
    <property type="term" value="F:DNA-binding transcription factor activity, RNA polymerase II-specific"/>
    <property type="evidence" value="ECO:0007669"/>
    <property type="project" value="InterPro"/>
</dbReference>
<evidence type="ECO:0000256" key="2">
    <source>
        <dbReference type="ARBA" id="ARBA00023242"/>
    </source>
</evidence>
<feature type="compositionally biased region" description="Basic and acidic residues" evidence="3">
    <location>
        <begin position="174"/>
        <end position="189"/>
    </location>
</feature>
<feature type="region of interest" description="Disordered" evidence="3">
    <location>
        <begin position="37"/>
        <end position="189"/>
    </location>
</feature>
<organism evidence="5 6">
    <name type="scientific">Phialocephala subalpina</name>
    <dbReference type="NCBI Taxonomy" id="576137"/>
    <lineage>
        <taxon>Eukaryota</taxon>
        <taxon>Fungi</taxon>
        <taxon>Dikarya</taxon>
        <taxon>Ascomycota</taxon>
        <taxon>Pezizomycotina</taxon>
        <taxon>Leotiomycetes</taxon>
        <taxon>Helotiales</taxon>
        <taxon>Mollisiaceae</taxon>
        <taxon>Phialocephala</taxon>
        <taxon>Phialocephala fortinii species complex</taxon>
    </lineage>
</organism>
<name>A0A1L7XHU1_9HELO</name>
<dbReference type="SUPFAM" id="SSF57701">
    <property type="entry name" value="Zn2/Cys6 DNA-binding domain"/>
    <property type="match status" value="1"/>
</dbReference>
<feature type="compositionally biased region" description="Pro residues" evidence="3">
    <location>
        <begin position="164"/>
        <end position="173"/>
    </location>
</feature>
<keyword evidence="2" id="KW-0539">Nucleus</keyword>
<dbReference type="GO" id="GO:0008270">
    <property type="term" value="F:zinc ion binding"/>
    <property type="evidence" value="ECO:0007669"/>
    <property type="project" value="InterPro"/>
</dbReference>
<dbReference type="CDD" id="cd00067">
    <property type="entry name" value="GAL4"/>
    <property type="match status" value="1"/>
</dbReference>
<dbReference type="GO" id="GO:0045944">
    <property type="term" value="P:positive regulation of transcription by RNA polymerase II"/>
    <property type="evidence" value="ECO:0007669"/>
    <property type="project" value="TreeGrafter"/>
</dbReference>
<gene>
    <name evidence="5" type="ORF">PAC_14508</name>
</gene>
<protein>
    <submittedName>
        <fullName evidence="5">Related to ARCA protein</fullName>
    </submittedName>
</protein>
<evidence type="ECO:0000256" key="1">
    <source>
        <dbReference type="ARBA" id="ARBA00004123"/>
    </source>
</evidence>
<dbReference type="GO" id="GO:0005634">
    <property type="term" value="C:nucleus"/>
    <property type="evidence" value="ECO:0007669"/>
    <property type="project" value="UniProtKB-SubCell"/>
</dbReference>
<dbReference type="PANTHER" id="PTHR37534">
    <property type="entry name" value="TRANSCRIPTIONAL ACTIVATOR PROTEIN UGA3"/>
    <property type="match status" value="1"/>
</dbReference>
<dbReference type="PROSITE" id="PS00463">
    <property type="entry name" value="ZN2_CY6_FUNGAL_1"/>
    <property type="match status" value="1"/>
</dbReference>
<dbReference type="Pfam" id="PF00172">
    <property type="entry name" value="Zn_clus"/>
    <property type="match status" value="1"/>
</dbReference>
<feature type="domain" description="Zn(2)-C6 fungal-type" evidence="4">
    <location>
        <begin position="8"/>
        <end position="38"/>
    </location>
</feature>
<feature type="compositionally biased region" description="Basic and acidic residues" evidence="3">
    <location>
        <begin position="105"/>
        <end position="116"/>
    </location>
</feature>
<feature type="compositionally biased region" description="Polar residues" evidence="3">
    <location>
        <begin position="95"/>
        <end position="104"/>
    </location>
</feature>
<keyword evidence="6" id="KW-1185">Reference proteome</keyword>
<sequence length="599" mass="67429">MTARAKAVCEPCRIAHLKCDQATPKCGRCQELRQPCKRGPGFRPYKRSFTGDQKWLSPPRDLTFVDETPSLNNHDCDSESDNGDPSEERLPEYTPPSTSQFTQEEASHSPFDDHQSLKSGTASLPPLTALSWEQPSTPTFEPHHQISLPRLPGLPHHHLLRLPSPVPPTPPTLPRHDASSHNFNEDHNTFRDPVSSVSLPSIYLDKPVWPLTDPQEARLLRHFVQNLAIWLDLCDPAQHFQVEVPLRAGTCPILLNAIFALSARHLNLTGDYDSFASNRYHQECLKYLIPMLNSAATVTDETLFAATIILRVLEEIDLLETDLQSHMLGIQIFVNSLFRPSTQSSPLLPNPHSSLFTPSTSLSPNSLATASFWIGLRQEIYMATILHRSVQINLEHCVVDRSTSPTSDFGWANRAVVLCADVLNCCFGVEGVGLGRWEELRRGCERWEEEKPSSFTPIFYREGREEGDGEGREAFPEIWHSHACHIIGVQHHKLAQILLCIFDPKIPRIGGSRNVAVRNMEAQIKPTLRQLCGIGLYNRWTPPGMFTASMGIAICGDRFDDRFDQEALLDILVRTERDHARPTAAVQKQLKEAWGWVEI</sequence>
<dbReference type="EMBL" id="FJOG01000027">
    <property type="protein sequence ID" value="CZR64610.1"/>
    <property type="molecule type" value="Genomic_DNA"/>
</dbReference>
<comment type="subcellular location">
    <subcellularLocation>
        <location evidence="1">Nucleus</location>
    </subcellularLocation>
</comment>
<evidence type="ECO:0000313" key="6">
    <source>
        <dbReference type="Proteomes" id="UP000184330"/>
    </source>
</evidence>
<proteinExistence type="predicted"/>
<dbReference type="Gene3D" id="4.10.240.10">
    <property type="entry name" value="Zn(2)-C6 fungal-type DNA-binding domain"/>
    <property type="match status" value="1"/>
</dbReference>
<dbReference type="GO" id="GO:0000976">
    <property type="term" value="F:transcription cis-regulatory region binding"/>
    <property type="evidence" value="ECO:0007669"/>
    <property type="project" value="TreeGrafter"/>
</dbReference>
<evidence type="ECO:0000256" key="3">
    <source>
        <dbReference type="SAM" id="MobiDB-lite"/>
    </source>
</evidence>